<keyword evidence="6" id="KW-1185">Reference proteome</keyword>
<dbReference type="EMBL" id="CP006912">
    <property type="protein sequence ID" value="AHB49931.1"/>
    <property type="molecule type" value="Genomic_DNA"/>
</dbReference>
<dbReference type="InterPro" id="IPR001173">
    <property type="entry name" value="Glyco_trans_2-like"/>
</dbReference>
<dbReference type="GO" id="GO:0016757">
    <property type="term" value="F:glycosyltransferase activity"/>
    <property type="evidence" value="ECO:0007669"/>
    <property type="project" value="UniProtKB-KW"/>
</dbReference>
<organism evidence="5 6">
    <name type="scientific">Hyphomicrobium nitrativorans NL23</name>
    <dbReference type="NCBI Taxonomy" id="1029756"/>
    <lineage>
        <taxon>Bacteria</taxon>
        <taxon>Pseudomonadati</taxon>
        <taxon>Pseudomonadota</taxon>
        <taxon>Alphaproteobacteria</taxon>
        <taxon>Hyphomicrobiales</taxon>
        <taxon>Hyphomicrobiaceae</taxon>
        <taxon>Hyphomicrobium</taxon>
    </lineage>
</organism>
<sequence length="288" mass="31430">MIAALLDRIREEAERVSGYARVGVVLVDDDPEKSAEAAAKRDASGFDLGVRYIPAGSRNIAIARNLAISGGIEMARLIALIDDDCLPGEGWLSELLKVHEIGDAEMVTGVCIDRFPEEAPSWVHQGPYFDPPLEGEDGEFVTEGYMKNMLLVADAIRSTGIQFDPDFGRTGGEDAMFMIQARKLGFRNRRASRAVVYEQVPAQRLTLKYQLRRRFWYGNTESLTTVASGGATRLRALLRGGRMIAAASTLVPMRLARGQPPEAHSAAAVFLQGLGRMLGALGISVNHR</sequence>
<proteinExistence type="inferred from homology"/>
<accession>V5SGE1</accession>
<dbReference type="Gene3D" id="3.90.550.10">
    <property type="entry name" value="Spore Coat Polysaccharide Biosynthesis Protein SpsA, Chain A"/>
    <property type="match status" value="1"/>
</dbReference>
<dbReference type="STRING" id="1029756.W911_04400"/>
<dbReference type="KEGG" id="hni:W911_04400"/>
<evidence type="ECO:0000313" key="5">
    <source>
        <dbReference type="EMBL" id="AHB49931.1"/>
    </source>
</evidence>
<reference evidence="5 6" key="1">
    <citation type="journal article" date="2014" name="Genome Announc.">
        <title>Complete Genome Sequence of Hyphomicrobium nitrativorans Strain NL23, a Denitrifying Bacterium Isolated from Biofilm of a Methanol-Fed Denitrification System Treating Seawater at the Montreal Biodome.</title>
        <authorList>
            <person name="Martineau C."/>
            <person name="Villeneuve C."/>
            <person name="Mauffrey F."/>
            <person name="Villemur R."/>
        </authorList>
    </citation>
    <scope>NUCLEOTIDE SEQUENCE [LARGE SCALE GENOMIC DNA]</scope>
    <source>
        <strain evidence="5">NL23</strain>
    </source>
</reference>
<name>V5SGE1_9HYPH</name>
<gene>
    <name evidence="5" type="ORF">W911_04400</name>
</gene>
<evidence type="ECO:0000256" key="1">
    <source>
        <dbReference type="ARBA" id="ARBA00006739"/>
    </source>
</evidence>
<dbReference type="PATRIC" id="fig|1029756.8.peg.919"/>
<keyword evidence="3" id="KW-0808">Transferase</keyword>
<evidence type="ECO:0000313" key="6">
    <source>
        <dbReference type="Proteomes" id="UP000018542"/>
    </source>
</evidence>
<comment type="similarity">
    <text evidence="1">Belongs to the glycosyltransferase 2 family.</text>
</comment>
<dbReference type="PANTHER" id="PTHR43179">
    <property type="entry name" value="RHAMNOSYLTRANSFERASE WBBL"/>
    <property type="match status" value="1"/>
</dbReference>
<evidence type="ECO:0000256" key="3">
    <source>
        <dbReference type="ARBA" id="ARBA00022679"/>
    </source>
</evidence>
<dbReference type="SUPFAM" id="SSF53448">
    <property type="entry name" value="Nucleotide-diphospho-sugar transferases"/>
    <property type="match status" value="1"/>
</dbReference>
<dbReference type="Pfam" id="PF00535">
    <property type="entry name" value="Glycos_transf_2"/>
    <property type="match status" value="1"/>
</dbReference>
<evidence type="ECO:0000256" key="2">
    <source>
        <dbReference type="ARBA" id="ARBA00022676"/>
    </source>
</evidence>
<keyword evidence="2" id="KW-0328">Glycosyltransferase</keyword>
<dbReference type="HOGENOM" id="CLU_025996_3_0_5"/>
<dbReference type="OrthoDB" id="6116224at2"/>
<dbReference type="AlphaFoldDB" id="V5SGE1"/>
<dbReference type="Proteomes" id="UP000018542">
    <property type="component" value="Chromosome"/>
</dbReference>
<dbReference type="PANTHER" id="PTHR43179:SF12">
    <property type="entry name" value="GALACTOFURANOSYLTRANSFERASE GLFT2"/>
    <property type="match status" value="1"/>
</dbReference>
<protein>
    <recommendedName>
        <fullName evidence="4">Glycosyltransferase 2-like domain-containing protein</fullName>
    </recommendedName>
</protein>
<dbReference type="InterPro" id="IPR029044">
    <property type="entry name" value="Nucleotide-diphossugar_trans"/>
</dbReference>
<dbReference type="CDD" id="cd00761">
    <property type="entry name" value="Glyco_tranf_GTA_type"/>
    <property type="match status" value="1"/>
</dbReference>
<feature type="domain" description="Glycosyltransferase 2-like" evidence="4">
    <location>
        <begin position="2"/>
        <end position="127"/>
    </location>
</feature>
<evidence type="ECO:0000259" key="4">
    <source>
        <dbReference type="Pfam" id="PF00535"/>
    </source>
</evidence>